<comment type="cofactor">
    <cofactor evidence="1">
        <name>Zn(2+)</name>
        <dbReference type="ChEBI" id="CHEBI:29105"/>
    </cofactor>
</comment>
<evidence type="ECO:0000313" key="6">
    <source>
        <dbReference type="EMBL" id="WED43595.1"/>
    </source>
</evidence>
<dbReference type="Pfam" id="PF24827">
    <property type="entry name" value="AstE_AspA_cat"/>
    <property type="match status" value="1"/>
</dbReference>
<proteinExistence type="predicted"/>
<dbReference type="PANTHER" id="PTHR37326:SF2">
    <property type="entry name" value="SUCCINYLGLUTAMATE DESUCCINYLASE_ASPARTOACYLASE FAMILY PROTEIN"/>
    <property type="match status" value="1"/>
</dbReference>
<keyword evidence="4" id="KW-0862">Zinc</keyword>
<dbReference type="Gene3D" id="3.40.630.10">
    <property type="entry name" value="Zn peptidases"/>
    <property type="match status" value="1"/>
</dbReference>
<dbReference type="Proteomes" id="UP001222087">
    <property type="component" value="Chromosome"/>
</dbReference>
<dbReference type="SUPFAM" id="SSF53187">
    <property type="entry name" value="Zn-dependent exopeptidases"/>
    <property type="match status" value="1"/>
</dbReference>
<dbReference type="EMBL" id="CP119078">
    <property type="protein sequence ID" value="WED43595.1"/>
    <property type="molecule type" value="Genomic_DNA"/>
</dbReference>
<dbReference type="InterPro" id="IPR053138">
    <property type="entry name" value="N-alpha-Ac-DABA_deacetylase"/>
</dbReference>
<keyword evidence="7" id="KW-1185">Reference proteome</keyword>
<evidence type="ECO:0000313" key="7">
    <source>
        <dbReference type="Proteomes" id="UP001222087"/>
    </source>
</evidence>
<keyword evidence="2" id="KW-0479">Metal-binding</keyword>
<dbReference type="InterPro" id="IPR055438">
    <property type="entry name" value="AstE_AspA_cat"/>
</dbReference>
<keyword evidence="3" id="KW-0378">Hydrolase</keyword>
<dbReference type="PANTHER" id="PTHR37326">
    <property type="entry name" value="BLL3975 PROTEIN"/>
    <property type="match status" value="1"/>
</dbReference>
<name>A0ABY8ASE6_9GAMM</name>
<reference evidence="6 7" key="1">
    <citation type="submission" date="2023-02" db="EMBL/GenBank/DDBJ databases">
        <title>Genome Sequence of L. cardiaca H63T.</title>
        <authorList>
            <person name="Lopez A.E."/>
            <person name="Cianciotto N.P."/>
        </authorList>
    </citation>
    <scope>NUCLEOTIDE SEQUENCE [LARGE SCALE GENOMIC DNA]</scope>
    <source>
        <strain evidence="6 7">H63</strain>
    </source>
</reference>
<organism evidence="6 7">
    <name type="scientific">Legionella cardiaca</name>
    <dbReference type="NCBI Taxonomy" id="1071983"/>
    <lineage>
        <taxon>Bacteria</taxon>
        <taxon>Pseudomonadati</taxon>
        <taxon>Pseudomonadota</taxon>
        <taxon>Gammaproteobacteria</taxon>
        <taxon>Legionellales</taxon>
        <taxon>Legionellaceae</taxon>
        <taxon>Legionella</taxon>
    </lineage>
</organism>
<dbReference type="CDD" id="cd06251">
    <property type="entry name" value="M14_ASTE_ASPA-like"/>
    <property type="match status" value="1"/>
</dbReference>
<accession>A0ABY8ASE6</accession>
<evidence type="ECO:0000256" key="3">
    <source>
        <dbReference type="ARBA" id="ARBA00022801"/>
    </source>
</evidence>
<dbReference type="InterPro" id="IPR043795">
    <property type="entry name" value="N-alpha-Ac-DABA-like"/>
</dbReference>
<protein>
    <submittedName>
        <fullName evidence="6">Succinylglutamate desuccinylase/aspartoacylase family protein</fullName>
    </submittedName>
</protein>
<evidence type="ECO:0000256" key="1">
    <source>
        <dbReference type="ARBA" id="ARBA00001947"/>
    </source>
</evidence>
<dbReference type="PIRSF" id="PIRSF039012">
    <property type="entry name" value="ASP"/>
    <property type="match status" value="1"/>
</dbReference>
<dbReference type="RefSeq" id="WP_275089405.1">
    <property type="nucleotide sequence ID" value="NZ_CP119078.1"/>
</dbReference>
<evidence type="ECO:0000256" key="2">
    <source>
        <dbReference type="ARBA" id="ARBA00022723"/>
    </source>
</evidence>
<sequence length="340" mass="37829">MKKKARASIVIADETIKAGQARCVKLELAMLYTSTPIEIPVYVFHGKKEGPILFVTAAIHGDEINGVEIIRRLHHAPQIKRLRGTLITIPVVNVYGFFLHSRYLPDRRDLNRQFPGHEKGSMASKLANLIMKEIVAKSSHGIDLHTGAIHRSNYPQTRFSHQCAQSSTLAEAFNAPIMVAANLRDGSLREATDNLDIPMIIYEGGEALRFDELAIRIGVRGILNVMTYLEMFPPSQRKLRKKRGFISAIAESTFWIRAVESGVMINSKALGAKVNKGEMLCKIVDPLGDNEIKIKSPCEGVIIGKTNIPLVNEGDAIFHIAVFENLDNLQLPAEDIEDWD</sequence>
<evidence type="ECO:0000259" key="5">
    <source>
        <dbReference type="Pfam" id="PF24827"/>
    </source>
</evidence>
<feature type="domain" description="Succinylglutamate desuccinylase/Aspartoacylase catalytic" evidence="5">
    <location>
        <begin position="50"/>
        <end position="228"/>
    </location>
</feature>
<gene>
    <name evidence="6" type="ORF">PXX05_02125</name>
</gene>
<evidence type="ECO:0000256" key="4">
    <source>
        <dbReference type="ARBA" id="ARBA00022833"/>
    </source>
</evidence>